<feature type="non-terminal residue" evidence="1">
    <location>
        <position position="114"/>
    </location>
</feature>
<protein>
    <submittedName>
        <fullName evidence="1">Uncharacterized protein</fullName>
    </submittedName>
</protein>
<keyword evidence="2" id="KW-1185">Reference proteome</keyword>
<organism evidence="1 2">
    <name type="scientific">Taxus chinensis</name>
    <name type="common">Chinese yew</name>
    <name type="synonym">Taxus wallichiana var. chinensis</name>
    <dbReference type="NCBI Taxonomy" id="29808"/>
    <lineage>
        <taxon>Eukaryota</taxon>
        <taxon>Viridiplantae</taxon>
        <taxon>Streptophyta</taxon>
        <taxon>Embryophyta</taxon>
        <taxon>Tracheophyta</taxon>
        <taxon>Spermatophyta</taxon>
        <taxon>Pinopsida</taxon>
        <taxon>Pinidae</taxon>
        <taxon>Conifers II</taxon>
        <taxon>Cupressales</taxon>
        <taxon>Taxaceae</taxon>
        <taxon>Taxus</taxon>
    </lineage>
</organism>
<accession>A0AA38LCZ2</accession>
<comment type="caution">
    <text evidence="1">The sequence shown here is derived from an EMBL/GenBank/DDBJ whole genome shotgun (WGS) entry which is preliminary data.</text>
</comment>
<proteinExistence type="predicted"/>
<dbReference type="AlphaFoldDB" id="A0AA38LCZ2"/>
<gene>
    <name evidence="1" type="ORF">KI387_043955</name>
</gene>
<dbReference type="EMBL" id="JAHRHJ020000004">
    <property type="protein sequence ID" value="KAH9320359.1"/>
    <property type="molecule type" value="Genomic_DNA"/>
</dbReference>
<sequence length="114" mass="12799">DFSSTRHIEIQYEEPGSHMSASQVGELAPFVHKSIVPQADKGESTRFRVNFHSQELIGEAVGDSMMTILHWQGLDRLEISVRVPVESQFGYHSASRITLLLIPYRGHDEGMGFS</sequence>
<dbReference type="Proteomes" id="UP000824469">
    <property type="component" value="Unassembled WGS sequence"/>
</dbReference>
<reference evidence="1 2" key="1">
    <citation type="journal article" date="2021" name="Nat. Plants">
        <title>The Taxus genome provides insights into paclitaxel biosynthesis.</title>
        <authorList>
            <person name="Xiong X."/>
            <person name="Gou J."/>
            <person name="Liao Q."/>
            <person name="Li Y."/>
            <person name="Zhou Q."/>
            <person name="Bi G."/>
            <person name="Li C."/>
            <person name="Du R."/>
            <person name="Wang X."/>
            <person name="Sun T."/>
            <person name="Guo L."/>
            <person name="Liang H."/>
            <person name="Lu P."/>
            <person name="Wu Y."/>
            <person name="Zhang Z."/>
            <person name="Ro D.K."/>
            <person name="Shang Y."/>
            <person name="Huang S."/>
            <person name="Yan J."/>
        </authorList>
    </citation>
    <scope>NUCLEOTIDE SEQUENCE [LARGE SCALE GENOMIC DNA]</scope>
    <source>
        <strain evidence="1">Ta-2019</strain>
    </source>
</reference>
<evidence type="ECO:0000313" key="1">
    <source>
        <dbReference type="EMBL" id="KAH9320359.1"/>
    </source>
</evidence>
<name>A0AA38LCZ2_TAXCH</name>
<evidence type="ECO:0000313" key="2">
    <source>
        <dbReference type="Proteomes" id="UP000824469"/>
    </source>
</evidence>
<feature type="non-terminal residue" evidence="1">
    <location>
        <position position="1"/>
    </location>
</feature>